<dbReference type="Gene3D" id="3.90.1530.10">
    <property type="entry name" value="Conserved hypothetical protein from pyrococcus furiosus pfu- 392566-001, ParB domain"/>
    <property type="match status" value="1"/>
</dbReference>
<keyword evidence="2" id="KW-1185">Reference proteome</keyword>
<gene>
    <name evidence="1" type="ORF">ACFSRZ_01840</name>
</gene>
<name>A0ABW5LML5_9FLAO</name>
<dbReference type="Proteomes" id="UP001597508">
    <property type="component" value="Unassembled WGS sequence"/>
</dbReference>
<dbReference type="EMBL" id="JBHULH010000001">
    <property type="protein sequence ID" value="MFD2566093.1"/>
    <property type="molecule type" value="Genomic_DNA"/>
</dbReference>
<comment type="caution">
    <text evidence="1">The sequence shown here is derived from an EMBL/GenBank/DDBJ whole genome shotgun (WGS) entry which is preliminary data.</text>
</comment>
<dbReference type="InterPro" id="IPR036086">
    <property type="entry name" value="ParB/Sulfiredoxin_sf"/>
</dbReference>
<reference evidence="2" key="1">
    <citation type="journal article" date="2019" name="Int. J. Syst. Evol. Microbiol.">
        <title>The Global Catalogue of Microorganisms (GCM) 10K type strain sequencing project: providing services to taxonomists for standard genome sequencing and annotation.</title>
        <authorList>
            <consortium name="The Broad Institute Genomics Platform"/>
            <consortium name="The Broad Institute Genome Sequencing Center for Infectious Disease"/>
            <person name="Wu L."/>
            <person name="Ma J."/>
        </authorList>
    </citation>
    <scope>NUCLEOTIDE SEQUENCE [LARGE SCALE GENOMIC DNA]</scope>
    <source>
        <strain evidence="2">KCTC 52127</strain>
    </source>
</reference>
<dbReference type="SUPFAM" id="SSF110849">
    <property type="entry name" value="ParB/Sulfiredoxin"/>
    <property type="match status" value="1"/>
</dbReference>
<dbReference type="CDD" id="cd16387">
    <property type="entry name" value="ParB_N_Srx"/>
    <property type="match status" value="1"/>
</dbReference>
<sequence>MIQIESTTDYSKFATITGNRNLNEKKIQRIIDDIDNGLNLLPLCPIIVYKENDRLMIVDGQHRFEVSKRCDHPIHYVEGQNLSLQQIARLNSRQEKWTQKDFLRCYIRVGIQDYKILNKVLEEFRIPLTTTMSFLMGNSSSVRNVNDLFKAGEFKVNHLEETKELFKLNNSLFGRYVFSTDRNLLNALQRIVKKGLCDFDVLRTKISKNPMMMDKQTNYKNYILNIEKIYNHRNNSRVIIY</sequence>
<protein>
    <submittedName>
        <fullName evidence="1">ParB/Srx family N-terminal domain-containing protein</fullName>
    </submittedName>
</protein>
<evidence type="ECO:0000313" key="1">
    <source>
        <dbReference type="EMBL" id="MFD2566093.1"/>
    </source>
</evidence>
<organism evidence="1 2">
    <name type="scientific">Pseudotenacibaculum haliotis</name>
    <dbReference type="NCBI Taxonomy" id="1862138"/>
    <lineage>
        <taxon>Bacteria</taxon>
        <taxon>Pseudomonadati</taxon>
        <taxon>Bacteroidota</taxon>
        <taxon>Flavobacteriia</taxon>
        <taxon>Flavobacteriales</taxon>
        <taxon>Flavobacteriaceae</taxon>
        <taxon>Pseudotenacibaculum</taxon>
    </lineage>
</organism>
<proteinExistence type="predicted"/>
<dbReference type="RefSeq" id="WP_379664815.1">
    <property type="nucleotide sequence ID" value="NZ_JBHULH010000001.1"/>
</dbReference>
<evidence type="ECO:0000313" key="2">
    <source>
        <dbReference type="Proteomes" id="UP001597508"/>
    </source>
</evidence>
<accession>A0ABW5LML5</accession>